<dbReference type="EMBL" id="CP000702">
    <property type="protein sequence ID" value="ABQ46346.1"/>
    <property type="molecule type" value="Genomic_DNA"/>
</dbReference>
<dbReference type="STRING" id="390874.Tpet_0317"/>
<proteinExistence type="predicted"/>
<reference evidence="2 3" key="2">
    <citation type="journal article" date="2009" name="Proc. Natl. Acad. Sci. U.S.A.">
        <title>On the chimeric nature, thermophilic origin, and phylogenetic placement of the Thermotogales.</title>
        <authorList>
            <person name="Zhaxybayeva O."/>
            <person name="Swithers K.S."/>
            <person name="Lapierre P."/>
            <person name="Fournier G.P."/>
            <person name="Bickhart D.M."/>
            <person name="DeBoy R.T."/>
            <person name="Nelson K.E."/>
            <person name="Nesbo C.L."/>
            <person name="Doolittle W.F."/>
            <person name="Gogarten J.P."/>
            <person name="Noll K.M."/>
        </authorList>
    </citation>
    <scope>NUCLEOTIDE SEQUENCE [LARGE SCALE GENOMIC DNA]</scope>
    <source>
        <strain evidence="3">ATCC BAA-488 / DSM 13995 / JCM 10881 / RKU-1</strain>
    </source>
</reference>
<accession>A5IJH3</accession>
<sequence length="120" mass="13919">MRQNRKESPLDEKNREENDETFPEGEPVHVEDVKKQNGGYGTGNKTVRETLFHESADSRVSEESGKDDSKKLSKRNIEHIENGKRNEYTEKYQNHSKESQVHPSLICTREYSTTLKPVLE</sequence>
<evidence type="ECO:0000256" key="1">
    <source>
        <dbReference type="SAM" id="MobiDB-lite"/>
    </source>
</evidence>
<name>A5IJH3_THEP1</name>
<protein>
    <submittedName>
        <fullName evidence="2">Uncharacterized protein</fullName>
    </submittedName>
</protein>
<dbReference type="Proteomes" id="UP000006558">
    <property type="component" value="Chromosome"/>
</dbReference>
<evidence type="ECO:0000313" key="3">
    <source>
        <dbReference type="Proteomes" id="UP000006558"/>
    </source>
</evidence>
<dbReference type="AlphaFoldDB" id="A5IJH3"/>
<reference evidence="3" key="1">
    <citation type="submission" date="2007-05" db="EMBL/GenBank/DDBJ databases">
        <title>Complete sequence of Thermotoga petrophila RKU-1.</title>
        <authorList>
            <consortium name="US DOE Joint Genome Institute"/>
            <person name="Copeland A."/>
            <person name="Lucas S."/>
            <person name="Lapidus A."/>
            <person name="Barry K."/>
            <person name="Glavina del Rio T."/>
            <person name="Dalin E."/>
            <person name="Tice H."/>
            <person name="Pitluck S."/>
            <person name="Sims D."/>
            <person name="Brettin T."/>
            <person name="Bruce D."/>
            <person name="Detter J.C."/>
            <person name="Han C."/>
            <person name="Tapia R."/>
            <person name="Schmutz J."/>
            <person name="Larimer F."/>
            <person name="Land M."/>
            <person name="Hauser L."/>
            <person name="Kyrpides N."/>
            <person name="Mikhailova N."/>
            <person name="Nelson K."/>
            <person name="Gogarten J.P."/>
            <person name="Noll K."/>
            <person name="Richardson P."/>
        </authorList>
    </citation>
    <scope>NUCLEOTIDE SEQUENCE [LARGE SCALE GENOMIC DNA]</scope>
    <source>
        <strain evidence="3">ATCC BAA-488 / DSM 13995 / JCM 10881 / RKU-1</strain>
    </source>
</reference>
<organism evidence="2 3">
    <name type="scientific">Thermotoga petrophila (strain ATCC BAA-488 / DSM 13995 / JCM 10881 / RKU-1)</name>
    <dbReference type="NCBI Taxonomy" id="390874"/>
    <lineage>
        <taxon>Bacteria</taxon>
        <taxon>Thermotogati</taxon>
        <taxon>Thermotogota</taxon>
        <taxon>Thermotogae</taxon>
        <taxon>Thermotogales</taxon>
        <taxon>Thermotogaceae</taxon>
        <taxon>Thermotoga</taxon>
    </lineage>
</organism>
<gene>
    <name evidence="2" type="ordered locus">Tpet_0317</name>
</gene>
<feature type="compositionally biased region" description="Basic and acidic residues" evidence="1">
    <location>
        <begin position="1"/>
        <end position="16"/>
    </location>
</feature>
<dbReference type="KEGG" id="tpt:Tpet_0317"/>
<dbReference type="HOGENOM" id="CLU_2048626_0_0_0"/>
<evidence type="ECO:0000313" key="2">
    <source>
        <dbReference type="EMBL" id="ABQ46346.1"/>
    </source>
</evidence>
<feature type="compositionally biased region" description="Basic and acidic residues" evidence="1">
    <location>
        <begin position="26"/>
        <end position="35"/>
    </location>
</feature>
<feature type="region of interest" description="Disordered" evidence="1">
    <location>
        <begin position="1"/>
        <end position="105"/>
    </location>
</feature>
<feature type="compositionally biased region" description="Basic and acidic residues" evidence="1">
    <location>
        <begin position="46"/>
        <end position="100"/>
    </location>
</feature>